<comment type="caution">
    <text evidence="1">The sequence shown here is derived from an EMBL/GenBank/DDBJ whole genome shotgun (WGS) entry which is preliminary data.</text>
</comment>
<reference evidence="2" key="1">
    <citation type="journal article" date="2019" name="Int. J. Syst. Evol. Microbiol.">
        <title>The Global Catalogue of Microorganisms (GCM) 10K type strain sequencing project: providing services to taxonomists for standard genome sequencing and annotation.</title>
        <authorList>
            <consortium name="The Broad Institute Genomics Platform"/>
            <consortium name="The Broad Institute Genome Sequencing Center for Infectious Disease"/>
            <person name="Wu L."/>
            <person name="Ma J."/>
        </authorList>
    </citation>
    <scope>NUCLEOTIDE SEQUENCE [LARGE SCALE GENOMIC DNA]</scope>
    <source>
        <strain evidence="2">JCM 17326</strain>
    </source>
</reference>
<sequence length="107" mass="11893">MRRLSGCLTVKAKVQDVPGAGFLIMERTPAGALFYHGVRRGKDGTIRSTFTVGEPKNEDEEFDIALVRGPKQVVEWVGQYLEAAHPHPFMTQLDNFTMERNAGAVCK</sequence>
<evidence type="ECO:0000313" key="1">
    <source>
        <dbReference type="EMBL" id="GAA3560329.1"/>
    </source>
</evidence>
<keyword evidence="2" id="KW-1185">Reference proteome</keyword>
<protein>
    <submittedName>
        <fullName evidence="1">Uncharacterized protein</fullName>
    </submittedName>
</protein>
<gene>
    <name evidence="1" type="ORF">GCM10022419_046210</name>
</gene>
<accession>A0ABP6X4P1</accession>
<dbReference type="Proteomes" id="UP001500630">
    <property type="component" value="Unassembled WGS sequence"/>
</dbReference>
<name>A0ABP6X4P1_9ACTN</name>
<organism evidence="1 2">
    <name type="scientific">Nonomuraea rosea</name>
    <dbReference type="NCBI Taxonomy" id="638574"/>
    <lineage>
        <taxon>Bacteria</taxon>
        <taxon>Bacillati</taxon>
        <taxon>Actinomycetota</taxon>
        <taxon>Actinomycetes</taxon>
        <taxon>Streptosporangiales</taxon>
        <taxon>Streptosporangiaceae</taxon>
        <taxon>Nonomuraea</taxon>
    </lineage>
</organism>
<proteinExistence type="predicted"/>
<evidence type="ECO:0000313" key="2">
    <source>
        <dbReference type="Proteomes" id="UP001500630"/>
    </source>
</evidence>
<dbReference type="EMBL" id="BAABDQ010000009">
    <property type="protein sequence ID" value="GAA3560329.1"/>
    <property type="molecule type" value="Genomic_DNA"/>
</dbReference>